<feature type="region of interest" description="Disordered" evidence="1">
    <location>
        <begin position="98"/>
        <end position="157"/>
    </location>
</feature>
<feature type="compositionally biased region" description="Low complexity" evidence="1">
    <location>
        <begin position="124"/>
        <end position="150"/>
    </location>
</feature>
<accession>A0ABS4M6V6</accession>
<protein>
    <submittedName>
        <fullName evidence="2">Uncharacterized protein</fullName>
    </submittedName>
</protein>
<evidence type="ECO:0000313" key="2">
    <source>
        <dbReference type="EMBL" id="MBP2055409.1"/>
    </source>
</evidence>
<gene>
    <name evidence="2" type="ORF">J2Z21_008423</name>
</gene>
<dbReference type="RefSeq" id="WP_159400158.1">
    <property type="nucleotide sequence ID" value="NZ_CP016279.1"/>
</dbReference>
<feature type="region of interest" description="Disordered" evidence="1">
    <location>
        <begin position="243"/>
        <end position="268"/>
    </location>
</feature>
<dbReference type="EMBL" id="JAGGLP010000029">
    <property type="protein sequence ID" value="MBP2055409.1"/>
    <property type="molecule type" value="Genomic_DNA"/>
</dbReference>
<reference evidence="2 3" key="1">
    <citation type="submission" date="2021-03" db="EMBL/GenBank/DDBJ databases">
        <title>Genomic Encyclopedia of Type Strains, Phase IV (KMG-IV): sequencing the most valuable type-strain genomes for metagenomic binning, comparative biology and taxonomic classification.</title>
        <authorList>
            <person name="Goeker M."/>
        </authorList>
    </citation>
    <scope>NUCLEOTIDE SEQUENCE [LARGE SCALE GENOMIC DNA]</scope>
    <source>
        <strain evidence="2 3">DSM 40499</strain>
    </source>
</reference>
<sequence length="268" mass="28028">MTDTRKIRLVPTGDCFCGCGEEAEIGRWFVLGHDITAAAALRALQGMKLPQRLVTAGFGPGRSVVQAAVEEAGWVRCAGCSYAGTPANLAAHTRAGSCTADAPADEQQPPARPDSQSAVPEPAGPAGRTRSGRAAASSAAPVPAESGAARGRLLPGADAPSWEKVPLHLRQQLRGAAYQLVTPVQGPLKKPENRRLLSAVRAAGRMRMTGAQWLLLLTAPREAFGSPRSQRARALYEALEHVAAEHTEHTESDAGREAADHQGEAAAG</sequence>
<organism evidence="2 3">
    <name type="scientific">Streptomyces griseochromogenes</name>
    <dbReference type="NCBI Taxonomy" id="68214"/>
    <lineage>
        <taxon>Bacteria</taxon>
        <taxon>Bacillati</taxon>
        <taxon>Actinomycetota</taxon>
        <taxon>Actinomycetes</taxon>
        <taxon>Kitasatosporales</taxon>
        <taxon>Streptomycetaceae</taxon>
        <taxon>Streptomyces</taxon>
    </lineage>
</organism>
<dbReference type="Proteomes" id="UP001519309">
    <property type="component" value="Unassembled WGS sequence"/>
</dbReference>
<comment type="caution">
    <text evidence="2">The sequence shown here is derived from an EMBL/GenBank/DDBJ whole genome shotgun (WGS) entry which is preliminary data.</text>
</comment>
<feature type="compositionally biased region" description="Low complexity" evidence="1">
    <location>
        <begin position="100"/>
        <end position="109"/>
    </location>
</feature>
<evidence type="ECO:0000313" key="3">
    <source>
        <dbReference type="Proteomes" id="UP001519309"/>
    </source>
</evidence>
<proteinExistence type="predicted"/>
<keyword evidence="3" id="KW-1185">Reference proteome</keyword>
<name>A0ABS4M6V6_9ACTN</name>
<evidence type="ECO:0000256" key="1">
    <source>
        <dbReference type="SAM" id="MobiDB-lite"/>
    </source>
</evidence>